<comment type="caution">
    <text evidence="1">The sequence shown here is derived from an EMBL/GenBank/DDBJ whole genome shotgun (WGS) entry which is preliminary data.</text>
</comment>
<gene>
    <name evidence="1" type="ORF">E1298_47175</name>
</gene>
<name>A0A4R4ZN56_9ACTN</name>
<feature type="non-terminal residue" evidence="1">
    <location>
        <position position="86"/>
    </location>
</feature>
<evidence type="ECO:0000313" key="2">
    <source>
        <dbReference type="Proteomes" id="UP000294513"/>
    </source>
</evidence>
<organism evidence="1 2">
    <name type="scientific">Actinomadura rubrisoli</name>
    <dbReference type="NCBI Taxonomy" id="2530368"/>
    <lineage>
        <taxon>Bacteria</taxon>
        <taxon>Bacillati</taxon>
        <taxon>Actinomycetota</taxon>
        <taxon>Actinomycetes</taxon>
        <taxon>Streptosporangiales</taxon>
        <taxon>Thermomonosporaceae</taxon>
        <taxon>Actinomadura</taxon>
    </lineage>
</organism>
<accession>A0A4R4ZN56</accession>
<evidence type="ECO:0000313" key="1">
    <source>
        <dbReference type="EMBL" id="TDD58312.1"/>
    </source>
</evidence>
<protein>
    <submittedName>
        <fullName evidence="1">Tetratricopeptide repeat protein</fullName>
    </submittedName>
</protein>
<sequence>MAHGAGSAAVGGAMSGILSTGPGATNVQISLPPEALRPVTEVAAPPGLVNVPGHSQVFVGRGDELAVLRKALKEPGTVVVHGLGGV</sequence>
<dbReference type="EMBL" id="SMKU01000734">
    <property type="protein sequence ID" value="TDD58312.1"/>
    <property type="molecule type" value="Genomic_DNA"/>
</dbReference>
<dbReference type="Proteomes" id="UP000294513">
    <property type="component" value="Unassembled WGS sequence"/>
</dbReference>
<keyword evidence="2" id="KW-1185">Reference proteome</keyword>
<dbReference type="AlphaFoldDB" id="A0A4R4ZN56"/>
<proteinExistence type="predicted"/>
<dbReference type="RefSeq" id="WP_207945299.1">
    <property type="nucleotide sequence ID" value="NZ_SMKU01000734.1"/>
</dbReference>
<reference evidence="1 2" key="1">
    <citation type="submission" date="2019-03" db="EMBL/GenBank/DDBJ databases">
        <title>Draft genome sequences of novel Actinobacteria.</title>
        <authorList>
            <person name="Sahin N."/>
            <person name="Ay H."/>
            <person name="Saygin H."/>
        </authorList>
    </citation>
    <scope>NUCLEOTIDE SEQUENCE [LARGE SCALE GENOMIC DNA]</scope>
    <source>
        <strain evidence="1 2">H3C3</strain>
    </source>
</reference>